<protein>
    <submittedName>
        <fullName evidence="2">Protein-L-isoaspartate O-methyltransferase</fullName>
    </submittedName>
</protein>
<dbReference type="SUPFAM" id="SSF53335">
    <property type="entry name" value="S-adenosyl-L-methionine-dependent methyltransferases"/>
    <property type="match status" value="1"/>
</dbReference>
<comment type="caution">
    <text evidence="2">The sequence shown here is derived from an EMBL/GenBank/DDBJ whole genome shotgun (WGS) entry which is preliminary data.</text>
</comment>
<evidence type="ECO:0000313" key="3">
    <source>
        <dbReference type="Proteomes" id="UP000569914"/>
    </source>
</evidence>
<sequence length="145" mass="14992">MAELSPRLRQIVDALPLTPGLRVLEIGGGPGAAARAVAERLTGGGTILMIDRSATAIEQASNGSADLIAAGVLRLRRVAVEDFELEPGEPQYDLAFAVRVGALDGRHPVAGVAARARLAAALAPHGRLFIDGGDPLREVDLRSGS</sequence>
<dbReference type="AlphaFoldDB" id="A0A7Y9LA96"/>
<dbReference type="InterPro" id="IPR013217">
    <property type="entry name" value="Methyltransf_12"/>
</dbReference>
<gene>
    <name evidence="2" type="ORF">BKA15_000764</name>
</gene>
<dbReference type="InterPro" id="IPR029063">
    <property type="entry name" value="SAM-dependent_MTases_sf"/>
</dbReference>
<dbReference type="Gene3D" id="3.40.50.150">
    <property type="entry name" value="Vaccinia Virus protein VP39"/>
    <property type="match status" value="1"/>
</dbReference>
<dbReference type="GO" id="GO:0032259">
    <property type="term" value="P:methylation"/>
    <property type="evidence" value="ECO:0007669"/>
    <property type="project" value="UniProtKB-KW"/>
</dbReference>
<dbReference type="RefSeq" id="WP_179748210.1">
    <property type="nucleotide sequence ID" value="NZ_JACCBU010000001.1"/>
</dbReference>
<dbReference type="Proteomes" id="UP000569914">
    <property type="component" value="Unassembled WGS sequence"/>
</dbReference>
<proteinExistence type="predicted"/>
<keyword evidence="3" id="KW-1185">Reference proteome</keyword>
<reference evidence="2 3" key="1">
    <citation type="submission" date="2020-07" db="EMBL/GenBank/DDBJ databases">
        <title>Sequencing the genomes of 1000 actinobacteria strains.</title>
        <authorList>
            <person name="Klenk H.-P."/>
        </authorList>
    </citation>
    <scope>NUCLEOTIDE SEQUENCE [LARGE SCALE GENOMIC DNA]</scope>
    <source>
        <strain evidence="2 3">DSM 22083</strain>
    </source>
</reference>
<keyword evidence="2" id="KW-0808">Transferase</keyword>
<feature type="domain" description="Methyltransferase type 12" evidence="1">
    <location>
        <begin position="24"/>
        <end position="127"/>
    </location>
</feature>
<keyword evidence="2" id="KW-0489">Methyltransferase</keyword>
<name>A0A7Y9LA96_9ACTN</name>
<accession>A0A7Y9LA96</accession>
<evidence type="ECO:0000259" key="1">
    <source>
        <dbReference type="Pfam" id="PF08242"/>
    </source>
</evidence>
<dbReference type="EMBL" id="JACCBU010000001">
    <property type="protein sequence ID" value="NYE69435.1"/>
    <property type="molecule type" value="Genomic_DNA"/>
</dbReference>
<evidence type="ECO:0000313" key="2">
    <source>
        <dbReference type="EMBL" id="NYE69435.1"/>
    </source>
</evidence>
<organism evidence="2 3">
    <name type="scientific">Microlunatus parietis</name>
    <dbReference type="NCBI Taxonomy" id="682979"/>
    <lineage>
        <taxon>Bacteria</taxon>
        <taxon>Bacillati</taxon>
        <taxon>Actinomycetota</taxon>
        <taxon>Actinomycetes</taxon>
        <taxon>Propionibacteriales</taxon>
        <taxon>Propionibacteriaceae</taxon>
        <taxon>Microlunatus</taxon>
    </lineage>
</organism>
<dbReference type="Pfam" id="PF08242">
    <property type="entry name" value="Methyltransf_12"/>
    <property type="match status" value="1"/>
</dbReference>
<dbReference type="GO" id="GO:0008168">
    <property type="term" value="F:methyltransferase activity"/>
    <property type="evidence" value="ECO:0007669"/>
    <property type="project" value="UniProtKB-KW"/>
</dbReference>